<evidence type="ECO:0000259" key="3">
    <source>
        <dbReference type="Pfam" id="PF21738"/>
    </source>
</evidence>
<keyword evidence="1" id="KW-0175">Coiled coil</keyword>
<keyword evidence="2" id="KW-0812">Transmembrane</keyword>
<keyword evidence="5" id="KW-1185">Reference proteome</keyword>
<feature type="transmembrane region" description="Helical" evidence="2">
    <location>
        <begin position="394"/>
        <end position="416"/>
    </location>
</feature>
<dbReference type="Proteomes" id="UP001458880">
    <property type="component" value="Unassembled WGS sequence"/>
</dbReference>
<feature type="domain" description="Double jelly roll-like" evidence="3">
    <location>
        <begin position="244"/>
        <end position="387"/>
    </location>
</feature>
<gene>
    <name evidence="4" type="ORF">QE152_g4863</name>
</gene>
<dbReference type="PANTHER" id="PTHR36159:SF1">
    <property type="entry name" value="RETROVIRUS-RELATED POL POLYPROTEIN FROM TRANSPOSON 412-LIKE PROTEIN"/>
    <property type="match status" value="1"/>
</dbReference>
<dbReference type="Pfam" id="PF21738">
    <property type="entry name" value="DJR-like_dom"/>
    <property type="match status" value="2"/>
</dbReference>
<dbReference type="PANTHER" id="PTHR36159">
    <property type="entry name" value="PROTEIN CBG23766"/>
    <property type="match status" value="1"/>
</dbReference>
<evidence type="ECO:0000313" key="4">
    <source>
        <dbReference type="EMBL" id="KAK9751732.1"/>
    </source>
</evidence>
<name>A0AAW1MZK0_POPJA</name>
<accession>A0AAW1MZK0</accession>
<dbReference type="InterPro" id="IPR049512">
    <property type="entry name" value="DJR-like_dom"/>
</dbReference>
<protein>
    <recommendedName>
        <fullName evidence="3">Double jelly roll-like domain-containing protein</fullName>
    </recommendedName>
</protein>
<sequence>MKAKRKFGMGMKKRRGPFRNSVFLTAKNALKKHRITNLKEGAKLALLAARAAVKNVGGRRNVRRPRIIPLPKSGGFLPFLIPLFAGLSALGGLAGGAAGIAQAVNKAKSAQKELDETQRHNKTMEAIALGKKGDGLYLKPYRKGFAEDYKKIIINASQELILLRAGNDLNWYHNTTTGGTKVASFDIDKIEWHVPHINVNDEIRLKLLKTLNSNDEIRLKLLKTLNSNKSIYMPFRKWELTVISIYMPFRKWELFELPSLRKTKTDVWPIKTSTNLEKPRYVIVTFQTARKDSLTADASKFDHASLTNLKLHLNADSFPYDNMNLQINENKYAAAYRMYASFQSSYYNVNNQPLLSYEKFKECALYVIDCANQKEAVKSSIVDVKLMLYLSDCWSLLVVLLKISPLTVSLYMITLLSTHRCRAL</sequence>
<feature type="domain" description="Double jelly roll-like" evidence="3">
    <location>
        <begin position="144"/>
        <end position="218"/>
    </location>
</feature>
<evidence type="ECO:0000313" key="5">
    <source>
        <dbReference type="Proteomes" id="UP001458880"/>
    </source>
</evidence>
<dbReference type="EMBL" id="JASPKY010000026">
    <property type="protein sequence ID" value="KAK9751732.1"/>
    <property type="molecule type" value="Genomic_DNA"/>
</dbReference>
<reference evidence="4 5" key="1">
    <citation type="journal article" date="2024" name="BMC Genomics">
        <title>De novo assembly and annotation of Popillia japonica's genome with initial clues to its potential as an invasive pest.</title>
        <authorList>
            <person name="Cucini C."/>
            <person name="Boschi S."/>
            <person name="Funari R."/>
            <person name="Cardaioli E."/>
            <person name="Iannotti N."/>
            <person name="Marturano G."/>
            <person name="Paoli F."/>
            <person name="Bruttini M."/>
            <person name="Carapelli A."/>
            <person name="Frati F."/>
            <person name="Nardi F."/>
        </authorList>
    </citation>
    <scope>NUCLEOTIDE SEQUENCE [LARGE SCALE GENOMIC DNA]</scope>
    <source>
        <strain evidence="4">DMR45628</strain>
    </source>
</reference>
<feature type="coiled-coil region" evidence="1">
    <location>
        <begin position="100"/>
        <end position="127"/>
    </location>
</feature>
<organism evidence="4 5">
    <name type="scientific">Popillia japonica</name>
    <name type="common">Japanese beetle</name>
    <dbReference type="NCBI Taxonomy" id="7064"/>
    <lineage>
        <taxon>Eukaryota</taxon>
        <taxon>Metazoa</taxon>
        <taxon>Ecdysozoa</taxon>
        <taxon>Arthropoda</taxon>
        <taxon>Hexapoda</taxon>
        <taxon>Insecta</taxon>
        <taxon>Pterygota</taxon>
        <taxon>Neoptera</taxon>
        <taxon>Endopterygota</taxon>
        <taxon>Coleoptera</taxon>
        <taxon>Polyphaga</taxon>
        <taxon>Scarabaeiformia</taxon>
        <taxon>Scarabaeidae</taxon>
        <taxon>Rutelinae</taxon>
        <taxon>Popillia</taxon>
    </lineage>
</organism>
<proteinExistence type="predicted"/>
<comment type="caution">
    <text evidence="4">The sequence shown here is derived from an EMBL/GenBank/DDBJ whole genome shotgun (WGS) entry which is preliminary data.</text>
</comment>
<dbReference type="AlphaFoldDB" id="A0AAW1MZK0"/>
<evidence type="ECO:0000256" key="2">
    <source>
        <dbReference type="SAM" id="Phobius"/>
    </source>
</evidence>
<keyword evidence="2" id="KW-1133">Transmembrane helix</keyword>
<keyword evidence="2" id="KW-0472">Membrane</keyword>
<evidence type="ECO:0000256" key="1">
    <source>
        <dbReference type="SAM" id="Coils"/>
    </source>
</evidence>